<dbReference type="AlphaFoldDB" id="A0A9P1IIM0"/>
<dbReference type="Proteomes" id="UP001152747">
    <property type="component" value="Unassembled WGS sequence"/>
</dbReference>
<sequence length="121" mass="14064">MGRKLSIFKSEMMLKIWIFLGVLAVFSAQTQTLEVTDVENINGRMPEETIEAFKVISRLFLKKFENKRELAQNIANFAEDHFPELKWSVIIFENPAGAYEVDADQILRFYIGDTFFFIFGV</sequence>
<dbReference type="Gene3D" id="3.30.740.10">
    <property type="entry name" value="Protein Inhibitor Of Neuronal Nitric Oxide Synthase"/>
    <property type="match status" value="1"/>
</dbReference>
<gene>
    <name evidence="2" type="ORF">CAMP_LOCUS6514</name>
</gene>
<dbReference type="GO" id="GO:0030286">
    <property type="term" value="C:dynein complex"/>
    <property type="evidence" value="ECO:0007669"/>
    <property type="project" value="InterPro"/>
</dbReference>
<reference evidence="2" key="1">
    <citation type="submission" date="2022-11" db="EMBL/GenBank/DDBJ databases">
        <authorList>
            <person name="Kikuchi T."/>
        </authorList>
    </citation>
    <scope>NUCLEOTIDE SEQUENCE</scope>
    <source>
        <strain evidence="2">PS1010</strain>
    </source>
</reference>
<dbReference type="GO" id="GO:0007017">
    <property type="term" value="P:microtubule-based process"/>
    <property type="evidence" value="ECO:0007669"/>
    <property type="project" value="InterPro"/>
</dbReference>
<dbReference type="InterPro" id="IPR037177">
    <property type="entry name" value="DLC_sf"/>
</dbReference>
<name>A0A9P1IIM0_9PELO</name>
<keyword evidence="1" id="KW-0732">Signal</keyword>
<comment type="caution">
    <text evidence="2">The sequence shown here is derived from an EMBL/GenBank/DDBJ whole genome shotgun (WGS) entry which is preliminary data.</text>
</comment>
<dbReference type="EMBL" id="CANHGI010000002">
    <property type="protein sequence ID" value="CAI5443877.1"/>
    <property type="molecule type" value="Genomic_DNA"/>
</dbReference>
<evidence type="ECO:0000256" key="1">
    <source>
        <dbReference type="SAM" id="SignalP"/>
    </source>
</evidence>
<organism evidence="2 3">
    <name type="scientific">Caenorhabditis angaria</name>
    <dbReference type="NCBI Taxonomy" id="860376"/>
    <lineage>
        <taxon>Eukaryota</taxon>
        <taxon>Metazoa</taxon>
        <taxon>Ecdysozoa</taxon>
        <taxon>Nematoda</taxon>
        <taxon>Chromadorea</taxon>
        <taxon>Rhabditida</taxon>
        <taxon>Rhabditina</taxon>
        <taxon>Rhabditomorpha</taxon>
        <taxon>Rhabditoidea</taxon>
        <taxon>Rhabditidae</taxon>
        <taxon>Peloderinae</taxon>
        <taxon>Caenorhabditis</taxon>
    </lineage>
</organism>
<evidence type="ECO:0000313" key="3">
    <source>
        <dbReference type="Proteomes" id="UP001152747"/>
    </source>
</evidence>
<proteinExistence type="predicted"/>
<feature type="signal peptide" evidence="1">
    <location>
        <begin position="1"/>
        <end position="32"/>
    </location>
</feature>
<keyword evidence="3" id="KW-1185">Reference proteome</keyword>
<feature type="chain" id="PRO_5040124699" evidence="1">
    <location>
        <begin position="33"/>
        <end position="121"/>
    </location>
</feature>
<protein>
    <submittedName>
        <fullName evidence="2">Uncharacterized protein</fullName>
    </submittedName>
</protein>
<accession>A0A9P1IIM0</accession>
<evidence type="ECO:0000313" key="2">
    <source>
        <dbReference type="EMBL" id="CAI5443877.1"/>
    </source>
</evidence>